<keyword evidence="3" id="KW-1185">Reference proteome</keyword>
<evidence type="ECO:0000313" key="2">
    <source>
        <dbReference type="EMBL" id="RZB62218.1"/>
    </source>
</evidence>
<gene>
    <name evidence="2" type="ORF">BDFB_014292</name>
</gene>
<reference evidence="2 3" key="1">
    <citation type="submission" date="2017-03" db="EMBL/GenBank/DDBJ databases">
        <title>Genome of the blue death feigning beetle - Asbolus verrucosus.</title>
        <authorList>
            <person name="Rider S.D."/>
        </authorList>
    </citation>
    <scope>NUCLEOTIDE SEQUENCE [LARGE SCALE GENOMIC DNA]</scope>
    <source>
        <strain evidence="2">Butters</strain>
        <tissue evidence="2">Head and leg muscle</tissue>
    </source>
</reference>
<dbReference type="InterPro" id="IPR040676">
    <property type="entry name" value="DUF5641"/>
</dbReference>
<name>A0A482VDR8_ASBVE</name>
<sequence length="76" mass="8272">MEPEIPHFTPKSKQMAASATTPLKAGTMMVLVDDNTPVLSWRIGRLNQLHLGSDGITRVVSIRTGNGSIYHVVKSL</sequence>
<proteinExistence type="predicted"/>
<dbReference type="OrthoDB" id="6778955at2759"/>
<evidence type="ECO:0000259" key="1">
    <source>
        <dbReference type="Pfam" id="PF18701"/>
    </source>
</evidence>
<organism evidence="2 3">
    <name type="scientific">Asbolus verrucosus</name>
    <name type="common">Desert ironclad beetle</name>
    <dbReference type="NCBI Taxonomy" id="1661398"/>
    <lineage>
        <taxon>Eukaryota</taxon>
        <taxon>Metazoa</taxon>
        <taxon>Ecdysozoa</taxon>
        <taxon>Arthropoda</taxon>
        <taxon>Hexapoda</taxon>
        <taxon>Insecta</taxon>
        <taxon>Pterygota</taxon>
        <taxon>Neoptera</taxon>
        <taxon>Endopterygota</taxon>
        <taxon>Coleoptera</taxon>
        <taxon>Polyphaga</taxon>
        <taxon>Cucujiformia</taxon>
        <taxon>Tenebrionidae</taxon>
        <taxon>Pimeliinae</taxon>
        <taxon>Asbolus</taxon>
    </lineage>
</organism>
<dbReference type="AlphaFoldDB" id="A0A482VDR8"/>
<dbReference type="Pfam" id="PF18701">
    <property type="entry name" value="DUF5641"/>
    <property type="match status" value="1"/>
</dbReference>
<feature type="domain" description="DUF5641" evidence="1">
    <location>
        <begin position="18"/>
        <end position="74"/>
    </location>
</feature>
<dbReference type="Proteomes" id="UP000292052">
    <property type="component" value="Unassembled WGS sequence"/>
</dbReference>
<protein>
    <recommendedName>
        <fullName evidence="1">DUF5641 domain-containing protein</fullName>
    </recommendedName>
</protein>
<evidence type="ECO:0000313" key="3">
    <source>
        <dbReference type="Proteomes" id="UP000292052"/>
    </source>
</evidence>
<dbReference type="EMBL" id="QDEB01109871">
    <property type="protein sequence ID" value="RZB62218.1"/>
    <property type="molecule type" value="Genomic_DNA"/>
</dbReference>
<accession>A0A482VDR8</accession>
<comment type="caution">
    <text evidence="2">The sequence shown here is derived from an EMBL/GenBank/DDBJ whole genome shotgun (WGS) entry which is preliminary data.</text>
</comment>